<name>A0A0G4G208_9ALVE</name>
<protein>
    <submittedName>
        <fullName evidence="1">Uncharacterized protein</fullName>
    </submittedName>
</protein>
<dbReference type="AlphaFoldDB" id="A0A0G4G208"/>
<accession>A0A0G4G208</accession>
<feature type="non-terminal residue" evidence="1">
    <location>
        <position position="1"/>
    </location>
</feature>
<sequence>AFAALAVSTRYSRHLILSLGGATLKRRIWMIPFYECSYVIRDESSELGISLHTVDDCHSPPSKMCKGVKLDWSRLPTGVSEKHQWQKNLNKFRKIKAMLEAAIGLSKAELLLPRLLLMSIQEDNKLVNKTYSCLDENFASPASWLHYAGTKHEGPTIGYGKTKLRQDRAYYVYDHEKHNMTLEYNLQLRHGPCFTEEVCDWFLKEKDPHFPQCTKWDPEHPDRLALADIYMCNETNQEAQGDQINWKWDKGQMVKTYDIQGCDKPDDFSAYDMLKV</sequence>
<dbReference type="EMBL" id="CDMZ01000815">
    <property type="protein sequence ID" value="CEM22005.1"/>
    <property type="molecule type" value="Genomic_DNA"/>
</dbReference>
<gene>
    <name evidence="1" type="ORF">Cvel_19854</name>
</gene>
<dbReference type="VEuPathDB" id="CryptoDB:Cvel_19854"/>
<proteinExistence type="predicted"/>
<organism evidence="1">
    <name type="scientific">Chromera velia CCMP2878</name>
    <dbReference type="NCBI Taxonomy" id="1169474"/>
    <lineage>
        <taxon>Eukaryota</taxon>
        <taxon>Sar</taxon>
        <taxon>Alveolata</taxon>
        <taxon>Colpodellida</taxon>
        <taxon>Chromeraceae</taxon>
        <taxon>Chromera</taxon>
    </lineage>
</organism>
<reference evidence="1" key="1">
    <citation type="submission" date="2014-11" db="EMBL/GenBank/DDBJ databases">
        <authorList>
            <person name="Otto D Thomas"/>
            <person name="Naeem Raeece"/>
        </authorList>
    </citation>
    <scope>NUCLEOTIDE SEQUENCE</scope>
</reference>
<evidence type="ECO:0000313" key="1">
    <source>
        <dbReference type="EMBL" id="CEM22005.1"/>
    </source>
</evidence>